<dbReference type="Pfam" id="PF13472">
    <property type="entry name" value="Lipase_GDSL_2"/>
    <property type="match status" value="1"/>
</dbReference>
<dbReference type="AlphaFoldDB" id="A0A381R578"/>
<dbReference type="SUPFAM" id="SSF52266">
    <property type="entry name" value="SGNH hydrolase"/>
    <property type="match status" value="1"/>
</dbReference>
<name>A0A381R578_9ZZZZ</name>
<protein>
    <recommendedName>
        <fullName evidence="1">SGNH hydrolase-type esterase domain-containing protein</fullName>
    </recommendedName>
</protein>
<feature type="non-terminal residue" evidence="2">
    <location>
        <position position="212"/>
    </location>
</feature>
<feature type="non-terminal residue" evidence="2">
    <location>
        <position position="1"/>
    </location>
</feature>
<accession>A0A381R578</accession>
<dbReference type="EMBL" id="UINC01001693">
    <property type="protein sequence ID" value="SUZ86670.1"/>
    <property type="molecule type" value="Genomic_DNA"/>
</dbReference>
<evidence type="ECO:0000259" key="1">
    <source>
        <dbReference type="Pfam" id="PF13472"/>
    </source>
</evidence>
<dbReference type="InterPro" id="IPR036514">
    <property type="entry name" value="SGNH_hydro_sf"/>
</dbReference>
<proteinExistence type="predicted"/>
<dbReference type="InterPro" id="IPR013830">
    <property type="entry name" value="SGNH_hydro"/>
</dbReference>
<sequence length="212" mass="24392">LSTFSYSQESKIEKTKIKYLALGDSYTIGQSVDGKYSWPIQLKFKLLYSDSNLPLDSVRIIAKTGWTTSDLLNHISNIKINNNYDLVSLLIGVNNQFRGYDINIYEKEFEELLIKSIDFANSNFSNVFVLSIPDYGVTPVGKLRDSETIKSEIDLYNEINYKISKKYGIMYFDITDISRLAEFDSTLLADDMLHPSKKMYNLWVEKIADQVI</sequence>
<reference evidence="2" key="1">
    <citation type="submission" date="2018-05" db="EMBL/GenBank/DDBJ databases">
        <authorList>
            <person name="Lanie J.A."/>
            <person name="Ng W.-L."/>
            <person name="Kazmierczak K.M."/>
            <person name="Andrzejewski T.M."/>
            <person name="Davidsen T.M."/>
            <person name="Wayne K.J."/>
            <person name="Tettelin H."/>
            <person name="Glass J.I."/>
            <person name="Rusch D."/>
            <person name="Podicherti R."/>
            <person name="Tsui H.-C.T."/>
            <person name="Winkler M.E."/>
        </authorList>
    </citation>
    <scope>NUCLEOTIDE SEQUENCE</scope>
</reference>
<dbReference type="Gene3D" id="3.40.50.1110">
    <property type="entry name" value="SGNH hydrolase"/>
    <property type="match status" value="1"/>
</dbReference>
<organism evidence="2">
    <name type="scientific">marine metagenome</name>
    <dbReference type="NCBI Taxonomy" id="408172"/>
    <lineage>
        <taxon>unclassified sequences</taxon>
        <taxon>metagenomes</taxon>
        <taxon>ecological metagenomes</taxon>
    </lineage>
</organism>
<feature type="domain" description="SGNH hydrolase-type esterase" evidence="1">
    <location>
        <begin position="21"/>
        <end position="201"/>
    </location>
</feature>
<gene>
    <name evidence="2" type="ORF">METZ01_LOCUS39524</name>
</gene>
<dbReference type="CDD" id="cd01832">
    <property type="entry name" value="SGNH_hydrolase_like_1"/>
    <property type="match status" value="1"/>
</dbReference>
<evidence type="ECO:0000313" key="2">
    <source>
        <dbReference type="EMBL" id="SUZ86670.1"/>
    </source>
</evidence>